<organism evidence="1 2">
    <name type="scientific">Dethiosulfatarculus sandiegensis</name>
    <dbReference type="NCBI Taxonomy" id="1429043"/>
    <lineage>
        <taxon>Bacteria</taxon>
        <taxon>Pseudomonadati</taxon>
        <taxon>Thermodesulfobacteriota</taxon>
        <taxon>Desulfarculia</taxon>
        <taxon>Desulfarculales</taxon>
        <taxon>Desulfarculaceae</taxon>
        <taxon>Dethiosulfatarculus</taxon>
    </lineage>
</organism>
<evidence type="ECO:0000313" key="2">
    <source>
        <dbReference type="Proteomes" id="UP000032233"/>
    </source>
</evidence>
<dbReference type="InParanoid" id="A0A0D2JW62"/>
<dbReference type="EMBL" id="AZAC01000014">
    <property type="protein sequence ID" value="KIX13850.1"/>
    <property type="molecule type" value="Genomic_DNA"/>
</dbReference>
<reference evidence="1 2" key="1">
    <citation type="submission" date="2013-11" db="EMBL/GenBank/DDBJ databases">
        <title>Metagenomic analysis of a methanogenic consortium involved in long chain n-alkane degradation.</title>
        <authorList>
            <person name="Davidova I.A."/>
            <person name="Callaghan A.V."/>
            <person name="Wawrik B."/>
            <person name="Pruitt S."/>
            <person name="Marks C."/>
            <person name="Duncan K.E."/>
            <person name="Suflita J.M."/>
        </authorList>
    </citation>
    <scope>NUCLEOTIDE SEQUENCE [LARGE SCALE GENOMIC DNA]</scope>
    <source>
        <strain evidence="1 2">SPR</strain>
    </source>
</reference>
<name>A0A0D2JW62_9BACT</name>
<protein>
    <submittedName>
        <fullName evidence="1">Uncharacterized protein</fullName>
    </submittedName>
</protein>
<accession>A0A0D2JW62</accession>
<dbReference type="AlphaFoldDB" id="A0A0D2JW62"/>
<sequence>MIKALADLFSEGKRKQPPEAFEFRRLFWF</sequence>
<dbReference type="Proteomes" id="UP000032233">
    <property type="component" value="Unassembled WGS sequence"/>
</dbReference>
<comment type="caution">
    <text evidence="1">The sequence shown here is derived from an EMBL/GenBank/DDBJ whole genome shotgun (WGS) entry which is preliminary data.</text>
</comment>
<keyword evidence="2" id="KW-1185">Reference proteome</keyword>
<gene>
    <name evidence="1" type="ORF">X474_11320</name>
</gene>
<proteinExistence type="predicted"/>
<evidence type="ECO:0000313" key="1">
    <source>
        <dbReference type="EMBL" id="KIX13850.1"/>
    </source>
</evidence>